<evidence type="ECO:0000313" key="2">
    <source>
        <dbReference type="Proteomes" id="UP000245890"/>
    </source>
</evidence>
<protein>
    <submittedName>
        <fullName evidence="1">Uncharacterized protein</fullName>
    </submittedName>
</protein>
<reference evidence="1 2" key="1">
    <citation type="submission" date="2018-05" db="EMBL/GenBank/DDBJ databases">
        <title>Description of Sphingomonas pokkalii sp nov, isolated from the rhizosphere of saline tolerant pokkali rice and its draft genome analysis.</title>
        <authorList>
            <person name="Menon R."/>
            <person name="Kumari S."/>
            <person name="Rameshkumar N."/>
        </authorList>
    </citation>
    <scope>NUCLEOTIDE SEQUENCE [LARGE SCALE GENOMIC DNA]</scope>
    <source>
        <strain evidence="1 2">L3B27</strain>
    </source>
</reference>
<gene>
    <name evidence="1" type="ORF">DD559_07360</name>
</gene>
<dbReference type="EMBL" id="QENQ01000001">
    <property type="protein sequence ID" value="PVX29170.1"/>
    <property type="molecule type" value="Genomic_DNA"/>
</dbReference>
<dbReference type="Proteomes" id="UP000245890">
    <property type="component" value="Unassembled WGS sequence"/>
</dbReference>
<dbReference type="OrthoDB" id="1349955at28211"/>
<evidence type="ECO:0000313" key="1">
    <source>
        <dbReference type="EMBL" id="PVX29170.1"/>
    </source>
</evidence>
<keyword evidence="2" id="KW-1185">Reference proteome</keyword>
<comment type="caution">
    <text evidence="1">The sequence shown here is derived from an EMBL/GenBank/DDBJ whole genome shotgun (WGS) entry which is preliminary data.</text>
</comment>
<dbReference type="AlphaFoldDB" id="A0A2U0SCX6"/>
<dbReference type="RefSeq" id="WP_116468610.1">
    <property type="nucleotide sequence ID" value="NZ_QENQ01000001.1"/>
</dbReference>
<proteinExistence type="predicted"/>
<accession>A0A2U0SCX6</accession>
<organism evidence="1 2">
    <name type="scientific">Sphingomonas pokkalii</name>
    <dbReference type="NCBI Taxonomy" id="2175090"/>
    <lineage>
        <taxon>Bacteria</taxon>
        <taxon>Pseudomonadati</taxon>
        <taxon>Pseudomonadota</taxon>
        <taxon>Alphaproteobacteria</taxon>
        <taxon>Sphingomonadales</taxon>
        <taxon>Sphingomonadaceae</taxon>
        <taxon>Sphingomonas</taxon>
    </lineage>
</organism>
<name>A0A2U0SCX6_9SPHN</name>
<sequence length="117" mass="13390">MLLKQDDYLMDFSECLARHESILRGLLEYKSRRDVVLTLMPPPQMVNGQIVSFLPTRQQMLELPPHLIPLGTMVVSSRQLSSANVEILTRLCKEFKPMMIKHFPGLNIHSISMEPTA</sequence>